<comment type="caution">
    <text evidence="2">The sequence shown here is derived from an EMBL/GenBank/DDBJ whole genome shotgun (WGS) entry which is preliminary data.</text>
</comment>
<proteinExistence type="predicted"/>
<feature type="region of interest" description="Disordered" evidence="1">
    <location>
        <begin position="1"/>
        <end position="80"/>
    </location>
</feature>
<accession>A0ABP9GEU3</accession>
<evidence type="ECO:0000313" key="3">
    <source>
        <dbReference type="Proteomes" id="UP001499993"/>
    </source>
</evidence>
<evidence type="ECO:0000313" key="2">
    <source>
        <dbReference type="EMBL" id="GAA4936755.1"/>
    </source>
</evidence>
<feature type="compositionally biased region" description="Basic and acidic residues" evidence="1">
    <location>
        <begin position="1"/>
        <end position="25"/>
    </location>
</feature>
<name>A0ABP9GEU3_9ACTN</name>
<evidence type="ECO:0000256" key="1">
    <source>
        <dbReference type="SAM" id="MobiDB-lite"/>
    </source>
</evidence>
<protein>
    <submittedName>
        <fullName evidence="2">Uncharacterized protein</fullName>
    </submittedName>
</protein>
<sequence>MRTDRLAPPRSCDTERSRHADESAGARRSPRCPNPRAPADDAATRSRSTAAVTCSGIGWRRPATGCGPHPPDSPARKDPP</sequence>
<reference evidence="3" key="1">
    <citation type="journal article" date="2019" name="Int. J. Syst. Evol. Microbiol.">
        <title>The Global Catalogue of Microorganisms (GCM) 10K type strain sequencing project: providing services to taxonomists for standard genome sequencing and annotation.</title>
        <authorList>
            <consortium name="The Broad Institute Genomics Platform"/>
            <consortium name="The Broad Institute Genome Sequencing Center for Infectious Disease"/>
            <person name="Wu L."/>
            <person name="Ma J."/>
        </authorList>
    </citation>
    <scope>NUCLEOTIDE SEQUENCE [LARGE SCALE GENOMIC DNA]</scope>
    <source>
        <strain evidence="3">JCM 18123</strain>
    </source>
</reference>
<gene>
    <name evidence="2" type="ORF">GCM10023224_17070</name>
</gene>
<dbReference type="EMBL" id="BAABIK010000007">
    <property type="protein sequence ID" value="GAA4936755.1"/>
    <property type="molecule type" value="Genomic_DNA"/>
</dbReference>
<dbReference type="Proteomes" id="UP001499993">
    <property type="component" value="Unassembled WGS sequence"/>
</dbReference>
<keyword evidence="3" id="KW-1185">Reference proteome</keyword>
<organism evidence="2 3">
    <name type="scientific">Streptomonospora halophila</name>
    <dbReference type="NCBI Taxonomy" id="427369"/>
    <lineage>
        <taxon>Bacteria</taxon>
        <taxon>Bacillati</taxon>
        <taxon>Actinomycetota</taxon>
        <taxon>Actinomycetes</taxon>
        <taxon>Streptosporangiales</taxon>
        <taxon>Nocardiopsidaceae</taxon>
        <taxon>Streptomonospora</taxon>
    </lineage>
</organism>